<dbReference type="RefSeq" id="WP_386766876.1">
    <property type="nucleotide sequence ID" value="NZ_JBHSTI010000008.1"/>
</dbReference>
<evidence type="ECO:0000313" key="3">
    <source>
        <dbReference type="Proteomes" id="UP001596138"/>
    </source>
</evidence>
<reference evidence="3" key="1">
    <citation type="journal article" date="2019" name="Int. J. Syst. Evol. Microbiol.">
        <title>The Global Catalogue of Microorganisms (GCM) 10K type strain sequencing project: providing services to taxonomists for standard genome sequencing and annotation.</title>
        <authorList>
            <consortium name="The Broad Institute Genomics Platform"/>
            <consortium name="The Broad Institute Genome Sequencing Center for Infectious Disease"/>
            <person name="Wu L."/>
            <person name="Ma J."/>
        </authorList>
    </citation>
    <scope>NUCLEOTIDE SEQUENCE [LARGE SCALE GENOMIC DNA]</scope>
    <source>
        <strain evidence="3">CGMCC 4.7317</strain>
    </source>
</reference>
<comment type="caution">
    <text evidence="2">The sequence shown here is derived from an EMBL/GenBank/DDBJ whole genome shotgun (WGS) entry which is preliminary data.</text>
</comment>
<evidence type="ECO:0000256" key="1">
    <source>
        <dbReference type="SAM" id="SignalP"/>
    </source>
</evidence>
<sequence>MRTLMRAVAVTAVLALAAACGSSGSGTPTSSQAPEPTYSAVVLNCDQYPVRATNLYSHASKSGLNIGTTNSIDGYVTQMQEALADLELNAPECAPAATEELAALGDAITAYAEAYEPTAEAADANNAALLALAAQGRLTWTAMGLDPAQWDGV</sequence>
<feature type="signal peptide" evidence="1">
    <location>
        <begin position="1"/>
        <end position="17"/>
    </location>
</feature>
<protein>
    <recommendedName>
        <fullName evidence="4">Lipoprotein</fullName>
    </recommendedName>
</protein>
<gene>
    <name evidence="2" type="ORF">ACFQGU_11780</name>
</gene>
<feature type="chain" id="PRO_5045850316" description="Lipoprotein" evidence="1">
    <location>
        <begin position="18"/>
        <end position="153"/>
    </location>
</feature>
<dbReference type="Proteomes" id="UP001596138">
    <property type="component" value="Unassembled WGS sequence"/>
</dbReference>
<dbReference type="EMBL" id="JBHSTI010000008">
    <property type="protein sequence ID" value="MFC6238560.1"/>
    <property type="molecule type" value="Genomic_DNA"/>
</dbReference>
<proteinExistence type="predicted"/>
<evidence type="ECO:0008006" key="4">
    <source>
        <dbReference type="Google" id="ProtNLM"/>
    </source>
</evidence>
<organism evidence="2 3">
    <name type="scientific">Longivirga aurantiaca</name>
    <dbReference type="NCBI Taxonomy" id="1837743"/>
    <lineage>
        <taxon>Bacteria</taxon>
        <taxon>Bacillati</taxon>
        <taxon>Actinomycetota</taxon>
        <taxon>Actinomycetes</taxon>
        <taxon>Sporichthyales</taxon>
        <taxon>Sporichthyaceae</taxon>
        <taxon>Longivirga</taxon>
    </lineage>
</organism>
<accession>A0ABW1T357</accession>
<keyword evidence="3" id="KW-1185">Reference proteome</keyword>
<evidence type="ECO:0000313" key="2">
    <source>
        <dbReference type="EMBL" id="MFC6238560.1"/>
    </source>
</evidence>
<keyword evidence="1" id="KW-0732">Signal</keyword>
<name>A0ABW1T357_9ACTN</name>
<dbReference type="PROSITE" id="PS51257">
    <property type="entry name" value="PROKAR_LIPOPROTEIN"/>
    <property type="match status" value="1"/>
</dbReference>